<evidence type="ECO:0000256" key="4">
    <source>
        <dbReference type="ARBA" id="ARBA00022473"/>
    </source>
</evidence>
<keyword evidence="12" id="KW-1185">Reference proteome</keyword>
<dbReference type="GO" id="GO:0030154">
    <property type="term" value="P:cell differentiation"/>
    <property type="evidence" value="ECO:0007669"/>
    <property type="project" value="UniProtKB-KW"/>
</dbReference>
<dbReference type="Gene3D" id="2.30.30.140">
    <property type="match status" value="1"/>
</dbReference>
<keyword evidence="4" id="KW-0217">Developmental protein</keyword>
<dbReference type="InterPro" id="IPR050621">
    <property type="entry name" value="Tudor_domain_containing"/>
</dbReference>
<accession>A0ABD1JS97</accession>
<dbReference type="PROSITE" id="PS50304">
    <property type="entry name" value="TUDOR"/>
    <property type="match status" value="1"/>
</dbReference>
<evidence type="ECO:0000256" key="7">
    <source>
        <dbReference type="ARBA" id="ARBA00022782"/>
    </source>
</evidence>
<comment type="similarity">
    <text evidence="2">Belongs to the TDRD5 family.</text>
</comment>
<dbReference type="GO" id="GO:0005737">
    <property type="term" value="C:cytoplasm"/>
    <property type="evidence" value="ECO:0007669"/>
    <property type="project" value="UniProtKB-SubCell"/>
</dbReference>
<comment type="subcellular location">
    <subcellularLocation>
        <location evidence="1">Cytoplasm</location>
    </subcellularLocation>
</comment>
<feature type="domain" description="HTH OST-type" evidence="10">
    <location>
        <begin position="128"/>
        <end position="203"/>
    </location>
</feature>
<comment type="caution">
    <text evidence="11">The sequence shown here is derived from an EMBL/GenBank/DDBJ whole genome shotgun (WGS) entry which is preliminary data.</text>
</comment>
<evidence type="ECO:0000259" key="10">
    <source>
        <dbReference type="PROSITE" id="PS51644"/>
    </source>
</evidence>
<evidence type="ECO:0000256" key="5">
    <source>
        <dbReference type="ARBA" id="ARBA00022490"/>
    </source>
</evidence>
<dbReference type="InterPro" id="IPR035437">
    <property type="entry name" value="SNase_OB-fold_sf"/>
</dbReference>
<evidence type="ECO:0000256" key="2">
    <source>
        <dbReference type="ARBA" id="ARBA00010384"/>
    </source>
</evidence>
<keyword evidence="5" id="KW-0963">Cytoplasm</keyword>
<evidence type="ECO:0000259" key="9">
    <source>
        <dbReference type="PROSITE" id="PS50304"/>
    </source>
</evidence>
<evidence type="ECO:0000256" key="3">
    <source>
        <dbReference type="ARBA" id="ARBA00013420"/>
    </source>
</evidence>
<dbReference type="PROSITE" id="PS51644">
    <property type="entry name" value="HTH_OST"/>
    <property type="match status" value="3"/>
</dbReference>
<dbReference type="Proteomes" id="UP001591681">
    <property type="component" value="Unassembled WGS sequence"/>
</dbReference>
<evidence type="ECO:0000256" key="1">
    <source>
        <dbReference type="ARBA" id="ARBA00004496"/>
    </source>
</evidence>
<protein>
    <recommendedName>
        <fullName evidence="3">Tudor domain-containing protein 5</fullName>
    </recommendedName>
</protein>
<evidence type="ECO:0000256" key="8">
    <source>
        <dbReference type="ARBA" id="ARBA00022871"/>
    </source>
</evidence>
<dbReference type="AlphaFoldDB" id="A0ABD1JS97"/>
<gene>
    <name evidence="11" type="ORF">ACEWY4_014346</name>
</gene>
<evidence type="ECO:0000313" key="12">
    <source>
        <dbReference type="Proteomes" id="UP001591681"/>
    </source>
</evidence>
<dbReference type="InterPro" id="IPR002999">
    <property type="entry name" value="Tudor"/>
</dbReference>
<dbReference type="Pfam" id="PF12872">
    <property type="entry name" value="OST-HTH"/>
    <property type="match status" value="3"/>
</dbReference>
<dbReference type="GO" id="GO:0007283">
    <property type="term" value="P:spermatogenesis"/>
    <property type="evidence" value="ECO:0007669"/>
    <property type="project" value="UniProtKB-KW"/>
</dbReference>
<evidence type="ECO:0000313" key="11">
    <source>
        <dbReference type="EMBL" id="KAL2089658.1"/>
    </source>
</evidence>
<organism evidence="11 12">
    <name type="scientific">Coilia grayii</name>
    <name type="common">Gray's grenadier anchovy</name>
    <dbReference type="NCBI Taxonomy" id="363190"/>
    <lineage>
        <taxon>Eukaryota</taxon>
        <taxon>Metazoa</taxon>
        <taxon>Chordata</taxon>
        <taxon>Craniata</taxon>
        <taxon>Vertebrata</taxon>
        <taxon>Euteleostomi</taxon>
        <taxon>Actinopterygii</taxon>
        <taxon>Neopterygii</taxon>
        <taxon>Teleostei</taxon>
        <taxon>Clupei</taxon>
        <taxon>Clupeiformes</taxon>
        <taxon>Clupeoidei</taxon>
        <taxon>Engraulidae</taxon>
        <taxon>Coilinae</taxon>
        <taxon>Coilia</taxon>
    </lineage>
</organism>
<dbReference type="Gene3D" id="3.30.420.610">
    <property type="entry name" value="LOTUS domain-like"/>
    <property type="match status" value="3"/>
</dbReference>
<sequence length="850" mass="94576">MNLNQDQLFSALKKDVRSLLVSAKFGLSPEQLKRDYQALLGHPIPLRALGFRHILDMVKEMPDVVYVDYEKDGSIMLKAVGDETTRGIQELVSKQKTPKRKPPARQFGGSRPYYPQVKSVMMPRRMTGPPPLPAHLRSQLRQLLSQGPLRLSELERYYALCFGRRLQPECYGYYSLTEMLTSSADLITIEQSRSGSLLKLKSMGAPVVLPVVCNPARAPEQHVFSSAGKLPLNSVLPESLPQVGNKDKAIQLPVLDVLDTNQQKQEAETTVHHQSLEESILKLEEQLRQQILESGDASTVSTELKARLQQIVTDNSSGIALHQLPLVYKKTYGEELPLVESGFVNVSELVGALSDVLCVKANSTEETGQLMVMQALDAPEKGHYLSCGDSPWDTTAKEDHMDHLEVVTEQKVNKTIHEVLELVPVESVVPLDAVQNQRLKAPTRRRQRELLPVVVEHVKSPGHFYLRFEGQEARMLEDMMLQMRTFYTCPEMSQRYRLLEAFVRPGQVCCISPRDIWFYRVVILQVLDSQQVEVYYADFGDVFIVDRDRLCFLKACYATLPAQAVPSSLSGIRPVQGYWTASAIGSFQKLCCGRLLVGAIDSYRNGFMQVYLCDTHTQEDKYVHSSLLTEGHAISCAKADYFETSCKSNPVSMYLGNGELQPVKMPESAVEETRGDSTPITRDPEKVQSVADSAPLLTVPVLESALLCNVPVLDSASLSEVPPLKSIPQYNVPLVESAPMPEILIQQSIPQSDAPIPETIPKSDSLFLESALPPEDHVLKSATLNVNPFEALLSKDFVLCSEWDKGWSPARSSSADKPLPNVSNHDSIPKVNTSTSCLSLCLLSHLDLQP</sequence>
<dbReference type="EMBL" id="JBHFQA010000012">
    <property type="protein sequence ID" value="KAL2089658.1"/>
    <property type="molecule type" value="Genomic_DNA"/>
</dbReference>
<evidence type="ECO:0000256" key="6">
    <source>
        <dbReference type="ARBA" id="ARBA00022737"/>
    </source>
</evidence>
<keyword evidence="6" id="KW-0677">Repeat</keyword>
<keyword evidence="7" id="KW-0221">Differentiation</keyword>
<reference evidence="11 12" key="1">
    <citation type="submission" date="2024-09" db="EMBL/GenBank/DDBJ databases">
        <title>A chromosome-level genome assembly of Gray's grenadier anchovy, Coilia grayii.</title>
        <authorList>
            <person name="Fu Z."/>
        </authorList>
    </citation>
    <scope>NUCLEOTIDE SEQUENCE [LARGE SCALE GENOMIC DNA]</scope>
    <source>
        <strain evidence="11">G4</strain>
        <tissue evidence="11">Muscle</tissue>
    </source>
</reference>
<proteinExistence type="inferred from homology"/>
<keyword evidence="8" id="KW-0744">Spermatogenesis</keyword>
<feature type="domain" description="HTH OST-type" evidence="10">
    <location>
        <begin position="8"/>
        <end position="81"/>
    </location>
</feature>
<feature type="domain" description="Tudor" evidence="9">
    <location>
        <begin position="502"/>
        <end position="560"/>
    </location>
</feature>
<dbReference type="PANTHER" id="PTHR22948">
    <property type="entry name" value="TUDOR DOMAIN CONTAINING PROTEIN"/>
    <property type="match status" value="1"/>
</dbReference>
<dbReference type="InterPro" id="IPR025605">
    <property type="entry name" value="OST-HTH/LOTUS_dom"/>
</dbReference>
<dbReference type="PANTHER" id="PTHR22948:SF19">
    <property type="entry name" value="TUDOR DOMAIN-CONTAINING PROTEIN 5"/>
    <property type="match status" value="1"/>
</dbReference>
<dbReference type="SUPFAM" id="SSF63748">
    <property type="entry name" value="Tudor/PWWP/MBT"/>
    <property type="match status" value="1"/>
</dbReference>
<dbReference type="InterPro" id="IPR041966">
    <property type="entry name" value="LOTUS-like"/>
</dbReference>
<feature type="domain" description="HTH OST-type" evidence="10">
    <location>
        <begin position="300"/>
        <end position="376"/>
    </location>
</feature>
<dbReference type="Gene3D" id="2.40.50.90">
    <property type="match status" value="1"/>
</dbReference>
<name>A0ABD1JS97_9TELE</name>
<dbReference type="Pfam" id="PF00567">
    <property type="entry name" value="TUDOR"/>
    <property type="match status" value="1"/>
</dbReference>